<dbReference type="InterPro" id="IPR003593">
    <property type="entry name" value="AAA+_ATPase"/>
</dbReference>
<comment type="similarity">
    <text evidence="1">Belongs to the ABC transporter superfamily.</text>
</comment>
<evidence type="ECO:0000259" key="6">
    <source>
        <dbReference type="PROSITE" id="PS50893"/>
    </source>
</evidence>
<reference evidence="7 8" key="1">
    <citation type="submission" date="2018-06" db="EMBL/GenBank/DDBJ databases">
        <title>Natronomonas sp. F16-60 a new haloarchaeon isolated from a solar saltern of Isla Cristina, Huelva, Spain.</title>
        <authorList>
            <person name="Duran-Viseras A."/>
            <person name="Sanchez-Porro C."/>
            <person name="Ventosa A."/>
        </authorList>
    </citation>
    <scope>NUCLEOTIDE SEQUENCE [LARGE SCALE GENOMIC DNA]</scope>
    <source>
        <strain evidence="7 8">F16-60</strain>
    </source>
</reference>
<keyword evidence="8" id="KW-1185">Reference proteome</keyword>
<dbReference type="SMART" id="SM00382">
    <property type="entry name" value="AAA"/>
    <property type="match status" value="1"/>
</dbReference>
<keyword evidence="2" id="KW-0813">Transport</keyword>
<dbReference type="InterPro" id="IPR017871">
    <property type="entry name" value="ABC_transporter-like_CS"/>
</dbReference>
<dbReference type="GO" id="GO:0015807">
    <property type="term" value="P:L-amino acid transport"/>
    <property type="evidence" value="ECO:0007669"/>
    <property type="project" value="TreeGrafter"/>
</dbReference>
<protein>
    <submittedName>
        <fullName evidence="7">ABC transporter ATP-binding protein</fullName>
    </submittedName>
</protein>
<dbReference type="AlphaFoldDB" id="A0A554MVK8"/>
<proteinExistence type="inferred from homology"/>
<dbReference type="EMBL" id="QMDX01000017">
    <property type="protein sequence ID" value="TSD09149.1"/>
    <property type="molecule type" value="Genomic_DNA"/>
</dbReference>
<name>A0A554MVK8_9EURY</name>
<dbReference type="GO" id="GO:0005524">
    <property type="term" value="F:ATP binding"/>
    <property type="evidence" value="ECO:0007669"/>
    <property type="project" value="UniProtKB-KW"/>
</dbReference>
<dbReference type="Proteomes" id="UP000319894">
    <property type="component" value="Unassembled WGS sequence"/>
</dbReference>
<dbReference type="PROSITE" id="PS50893">
    <property type="entry name" value="ABC_TRANSPORTER_2"/>
    <property type="match status" value="1"/>
</dbReference>
<evidence type="ECO:0000256" key="1">
    <source>
        <dbReference type="ARBA" id="ARBA00005417"/>
    </source>
</evidence>
<sequence>MSGGRPMLEVDGINARYGDSQVLWDVSLSVGDGEVVGLLGRNGAGKTTTLSAIAGVQPPSTGTVTFDGKDITGQSVSAISRQGIKLVPEDRRPFDGLTVRENLELSTDTTNGEDWDVPRALGEFTQLDERANQRAGDLSGGEQQMLVIAMALVGNPRLVLLDEPMEGLAPQIVDQIVDIVRRVREANIPVLLVEQNVDVCLELIDRGYLLHKGEIRMSGSAAELADATEEIDRYLGIRV</sequence>
<accession>A0A554MVK8</accession>
<feature type="domain" description="ABC transporter" evidence="6">
    <location>
        <begin position="8"/>
        <end position="237"/>
    </location>
</feature>
<dbReference type="PANTHER" id="PTHR43820">
    <property type="entry name" value="HIGH-AFFINITY BRANCHED-CHAIN AMINO ACID TRANSPORT ATP-BINDING PROTEIN LIVF"/>
    <property type="match status" value="1"/>
</dbReference>
<comment type="caution">
    <text evidence="7">The sequence shown here is derived from an EMBL/GenBank/DDBJ whole genome shotgun (WGS) entry which is preliminary data.</text>
</comment>
<evidence type="ECO:0000256" key="3">
    <source>
        <dbReference type="ARBA" id="ARBA00022741"/>
    </source>
</evidence>
<gene>
    <name evidence="7" type="ORF">DP107_17000</name>
</gene>
<dbReference type="GO" id="GO:0016887">
    <property type="term" value="F:ATP hydrolysis activity"/>
    <property type="evidence" value="ECO:0007669"/>
    <property type="project" value="InterPro"/>
</dbReference>
<dbReference type="SUPFAM" id="SSF52540">
    <property type="entry name" value="P-loop containing nucleoside triphosphate hydrolases"/>
    <property type="match status" value="1"/>
</dbReference>
<evidence type="ECO:0000313" key="7">
    <source>
        <dbReference type="EMBL" id="TSD09149.1"/>
    </source>
</evidence>
<dbReference type="PROSITE" id="PS00211">
    <property type="entry name" value="ABC_TRANSPORTER_1"/>
    <property type="match status" value="1"/>
</dbReference>
<evidence type="ECO:0000256" key="4">
    <source>
        <dbReference type="ARBA" id="ARBA00022840"/>
    </source>
</evidence>
<keyword evidence="3" id="KW-0547">Nucleotide-binding</keyword>
<dbReference type="Gene3D" id="3.40.50.300">
    <property type="entry name" value="P-loop containing nucleotide triphosphate hydrolases"/>
    <property type="match status" value="1"/>
</dbReference>
<dbReference type="GO" id="GO:0015658">
    <property type="term" value="F:branched-chain amino acid transmembrane transporter activity"/>
    <property type="evidence" value="ECO:0007669"/>
    <property type="project" value="TreeGrafter"/>
</dbReference>
<dbReference type="PANTHER" id="PTHR43820:SF4">
    <property type="entry name" value="HIGH-AFFINITY BRANCHED-CHAIN AMINO ACID TRANSPORT ATP-BINDING PROTEIN LIVF"/>
    <property type="match status" value="1"/>
</dbReference>
<dbReference type="Pfam" id="PF00005">
    <property type="entry name" value="ABC_tran"/>
    <property type="match status" value="1"/>
</dbReference>
<dbReference type="InterPro" id="IPR027417">
    <property type="entry name" value="P-loop_NTPase"/>
</dbReference>
<dbReference type="InterPro" id="IPR003439">
    <property type="entry name" value="ABC_transporter-like_ATP-bd"/>
</dbReference>
<keyword evidence="4 7" id="KW-0067">ATP-binding</keyword>
<evidence type="ECO:0000256" key="5">
    <source>
        <dbReference type="ARBA" id="ARBA00022970"/>
    </source>
</evidence>
<organism evidence="7 8">
    <name type="scientific">Haloglomus irregulare</name>
    <dbReference type="NCBI Taxonomy" id="2234134"/>
    <lineage>
        <taxon>Archaea</taxon>
        <taxon>Methanobacteriati</taxon>
        <taxon>Methanobacteriota</taxon>
        <taxon>Stenosarchaea group</taxon>
        <taxon>Halobacteria</taxon>
        <taxon>Halobacteriales</taxon>
        <taxon>Natronomonadaceae</taxon>
        <taxon>Haloglomus</taxon>
    </lineage>
</organism>
<dbReference type="InterPro" id="IPR052156">
    <property type="entry name" value="BCAA_Transport_ATP-bd_LivF"/>
</dbReference>
<dbReference type="InParanoid" id="A0A554MVK8"/>
<evidence type="ECO:0000313" key="8">
    <source>
        <dbReference type="Proteomes" id="UP000319894"/>
    </source>
</evidence>
<dbReference type="CDD" id="cd03224">
    <property type="entry name" value="ABC_TM1139_LivF_branched"/>
    <property type="match status" value="1"/>
</dbReference>
<evidence type="ECO:0000256" key="2">
    <source>
        <dbReference type="ARBA" id="ARBA00022448"/>
    </source>
</evidence>
<keyword evidence="5" id="KW-0029">Amino-acid transport</keyword>